<evidence type="ECO:0000256" key="4">
    <source>
        <dbReference type="ARBA" id="ARBA00022989"/>
    </source>
</evidence>
<gene>
    <name evidence="7" type="ORF">J2S36_001644</name>
</gene>
<keyword evidence="3 6" id="KW-0812">Transmembrane</keyword>
<feature type="transmembrane region" description="Helical" evidence="6">
    <location>
        <begin position="64"/>
        <end position="85"/>
    </location>
</feature>
<protein>
    <submittedName>
        <fullName evidence="7">MFS family permease</fullName>
    </submittedName>
</protein>
<feature type="transmembrane region" description="Helical" evidence="6">
    <location>
        <begin position="97"/>
        <end position="120"/>
    </location>
</feature>
<keyword evidence="5 6" id="KW-0472">Membrane</keyword>
<evidence type="ECO:0000256" key="5">
    <source>
        <dbReference type="ARBA" id="ARBA00023136"/>
    </source>
</evidence>
<feature type="transmembrane region" description="Helical" evidence="6">
    <location>
        <begin position="12"/>
        <end position="31"/>
    </location>
</feature>
<comment type="caution">
    <text evidence="7">The sequence shown here is derived from an EMBL/GenBank/DDBJ whole genome shotgun (WGS) entry which is preliminary data.</text>
</comment>
<dbReference type="InterPro" id="IPR036259">
    <property type="entry name" value="MFS_trans_sf"/>
</dbReference>
<name>A0ABU1T3Z0_9ACTO</name>
<evidence type="ECO:0000256" key="1">
    <source>
        <dbReference type="ARBA" id="ARBA00004651"/>
    </source>
</evidence>
<dbReference type="SUPFAM" id="SSF103473">
    <property type="entry name" value="MFS general substrate transporter"/>
    <property type="match status" value="1"/>
</dbReference>
<sequence length="172" mass="18325">MHIVKVTESTIIASFLGTSIAVGVFAGALLAPKLINKLHGGLIIVLAYVLPLLSILALSLTNSIYLQIICLLPAMLLLPAGSAVMESILMLAVPKNMLGRFFATVGIIELSLSATISLGLSAFYDYFGFFSTLLLALALTAGCVLVLLLSENIRKIPLPDEYESYLAQLQKA</sequence>
<organism evidence="7 8">
    <name type="scientific">Arcanobacterium hippocoleae</name>
    <dbReference type="NCBI Taxonomy" id="149017"/>
    <lineage>
        <taxon>Bacteria</taxon>
        <taxon>Bacillati</taxon>
        <taxon>Actinomycetota</taxon>
        <taxon>Actinomycetes</taxon>
        <taxon>Actinomycetales</taxon>
        <taxon>Actinomycetaceae</taxon>
        <taxon>Arcanobacterium</taxon>
    </lineage>
</organism>
<dbReference type="PANTHER" id="PTHR23513">
    <property type="entry name" value="INTEGRAL MEMBRANE EFFLUX PROTEIN-RELATED"/>
    <property type="match status" value="1"/>
</dbReference>
<keyword evidence="8" id="KW-1185">Reference proteome</keyword>
<evidence type="ECO:0000313" key="8">
    <source>
        <dbReference type="Proteomes" id="UP001266099"/>
    </source>
</evidence>
<dbReference type="RefSeq" id="WP_309957325.1">
    <property type="nucleotide sequence ID" value="NZ_CP136414.1"/>
</dbReference>
<reference evidence="7 8" key="1">
    <citation type="submission" date="2023-07" db="EMBL/GenBank/DDBJ databases">
        <title>Sequencing the genomes of 1000 actinobacteria strains.</title>
        <authorList>
            <person name="Klenk H.-P."/>
        </authorList>
    </citation>
    <scope>NUCLEOTIDE SEQUENCE [LARGE SCALE GENOMIC DNA]</scope>
    <source>
        <strain evidence="7 8">DSM 15539</strain>
    </source>
</reference>
<evidence type="ECO:0000256" key="6">
    <source>
        <dbReference type="SAM" id="Phobius"/>
    </source>
</evidence>
<keyword evidence="2" id="KW-1003">Cell membrane</keyword>
<evidence type="ECO:0000313" key="7">
    <source>
        <dbReference type="EMBL" id="MDR6940101.1"/>
    </source>
</evidence>
<evidence type="ECO:0000256" key="3">
    <source>
        <dbReference type="ARBA" id="ARBA00022692"/>
    </source>
</evidence>
<feature type="transmembrane region" description="Helical" evidence="6">
    <location>
        <begin position="126"/>
        <end position="149"/>
    </location>
</feature>
<evidence type="ECO:0000256" key="2">
    <source>
        <dbReference type="ARBA" id="ARBA00022475"/>
    </source>
</evidence>
<feature type="transmembrane region" description="Helical" evidence="6">
    <location>
        <begin position="38"/>
        <end position="58"/>
    </location>
</feature>
<proteinExistence type="predicted"/>
<dbReference type="Proteomes" id="UP001266099">
    <property type="component" value="Unassembled WGS sequence"/>
</dbReference>
<dbReference type="EMBL" id="JAVDUJ010000001">
    <property type="protein sequence ID" value="MDR6940101.1"/>
    <property type="molecule type" value="Genomic_DNA"/>
</dbReference>
<accession>A0ABU1T3Z0</accession>
<dbReference type="Gene3D" id="1.20.1250.20">
    <property type="entry name" value="MFS general substrate transporter like domains"/>
    <property type="match status" value="1"/>
</dbReference>
<keyword evidence="4 6" id="KW-1133">Transmembrane helix</keyword>
<dbReference type="PANTHER" id="PTHR23513:SF6">
    <property type="entry name" value="MAJOR FACILITATOR SUPERFAMILY ASSOCIATED DOMAIN-CONTAINING PROTEIN"/>
    <property type="match status" value="1"/>
</dbReference>
<comment type="subcellular location">
    <subcellularLocation>
        <location evidence="1">Cell membrane</location>
        <topology evidence="1">Multi-pass membrane protein</topology>
    </subcellularLocation>
</comment>